<dbReference type="AlphaFoldDB" id="A0A8B7XM26"/>
<dbReference type="PANTHER" id="PTHR43477">
    <property type="entry name" value="DIHYDROANTICAPSIN 7-DEHYDROGENASE"/>
    <property type="match status" value="1"/>
</dbReference>
<evidence type="ECO:0000256" key="2">
    <source>
        <dbReference type="ARBA" id="ARBA00006484"/>
    </source>
</evidence>
<sequence>MCGSGCPGGWLRPHIGPVPTRRTTLHLRLCCDMGRLDGKVAVTTAAAQGIGRATTETFAREGARVIATDINYEKLKELEGVPGIEIRKLDVTDNEAIKALAAEIGHIDILFNCAGFVFHGTILETAEKDFDFVMNVNVKSMFNMIKAFLPKMMEKKSGSIVNMASIVSSIKGTVNRCIYGTSKAAVIGMTKSVACDFIKDGIRCNSITPGTIDTPSLRQRMAASGDEEKSLKFFLSRQPSGRLGTAQEVANIALFLASDEASFVTGAEYRVDGGWGI</sequence>
<comment type="similarity">
    <text evidence="2">Belongs to the short-chain dehydrogenases/reductases (SDR) family.</text>
</comment>
<dbReference type="OrthoDB" id="47007at2759"/>
<organism evidence="15 16">
    <name type="scientific">Acanthaster planci</name>
    <name type="common">Crown-of-thorns starfish</name>
    <dbReference type="NCBI Taxonomy" id="133434"/>
    <lineage>
        <taxon>Eukaryota</taxon>
        <taxon>Metazoa</taxon>
        <taxon>Echinodermata</taxon>
        <taxon>Eleutherozoa</taxon>
        <taxon>Asterozoa</taxon>
        <taxon>Asteroidea</taxon>
        <taxon>Valvatacea</taxon>
        <taxon>Valvatida</taxon>
        <taxon>Acanthasteridae</taxon>
        <taxon>Acanthaster</taxon>
    </lineage>
</organism>
<dbReference type="CDD" id="cd05368">
    <property type="entry name" value="DHRS6_like_SDR_c"/>
    <property type="match status" value="1"/>
</dbReference>
<evidence type="ECO:0000256" key="3">
    <source>
        <dbReference type="ARBA" id="ARBA00023002"/>
    </source>
</evidence>
<gene>
    <name evidence="16" type="primary">LOC110974490</name>
</gene>
<keyword evidence="4" id="KW-0520">NAD</keyword>
<dbReference type="GeneID" id="110974490"/>
<dbReference type="FunFam" id="3.40.50.720:FF:000084">
    <property type="entry name" value="Short-chain dehydrogenase reductase"/>
    <property type="match status" value="1"/>
</dbReference>
<dbReference type="PROSITE" id="PS00061">
    <property type="entry name" value="ADH_SHORT"/>
    <property type="match status" value="1"/>
</dbReference>
<evidence type="ECO:0000313" key="15">
    <source>
        <dbReference type="Proteomes" id="UP000694845"/>
    </source>
</evidence>
<dbReference type="GO" id="GO:0003858">
    <property type="term" value="F:3-hydroxybutyrate dehydrogenase activity"/>
    <property type="evidence" value="ECO:0007669"/>
    <property type="project" value="UniProtKB-EC"/>
</dbReference>
<dbReference type="InterPro" id="IPR002347">
    <property type="entry name" value="SDR_fam"/>
</dbReference>
<accession>A0A8B7XM26</accession>
<evidence type="ECO:0000256" key="1">
    <source>
        <dbReference type="ARBA" id="ARBA00004924"/>
    </source>
</evidence>
<dbReference type="InterPro" id="IPR036291">
    <property type="entry name" value="NAD(P)-bd_dom_sf"/>
</dbReference>
<evidence type="ECO:0000256" key="14">
    <source>
        <dbReference type="ARBA" id="ARBA00049550"/>
    </source>
</evidence>
<evidence type="ECO:0000256" key="5">
    <source>
        <dbReference type="ARBA" id="ARBA00034698"/>
    </source>
</evidence>
<keyword evidence="15" id="KW-1185">Reference proteome</keyword>
<dbReference type="OMA" id="YMTGTDF"/>
<dbReference type="RefSeq" id="XP_022081863.1">
    <property type="nucleotide sequence ID" value="XM_022226171.1"/>
</dbReference>
<dbReference type="InterPro" id="IPR051122">
    <property type="entry name" value="SDR_DHRS6-like"/>
</dbReference>
<dbReference type="Gene3D" id="3.40.50.720">
    <property type="entry name" value="NAD(P)-binding Rossmann-like Domain"/>
    <property type="match status" value="1"/>
</dbReference>
<dbReference type="GO" id="GO:0016617">
    <property type="term" value="F:4-oxoproline reductase activity"/>
    <property type="evidence" value="ECO:0007669"/>
    <property type="project" value="UniProtKB-EC"/>
</dbReference>
<evidence type="ECO:0000256" key="10">
    <source>
        <dbReference type="ARBA" id="ARBA00042309"/>
    </source>
</evidence>
<dbReference type="PRINTS" id="PR00081">
    <property type="entry name" value="GDHRDH"/>
</dbReference>
<dbReference type="EC" id="1.1.1.30" evidence="7"/>
<dbReference type="Proteomes" id="UP000694845">
    <property type="component" value="Unplaced"/>
</dbReference>
<dbReference type="SUPFAM" id="SSF51735">
    <property type="entry name" value="NAD(P)-binding Rossmann-fold domains"/>
    <property type="match status" value="1"/>
</dbReference>
<dbReference type="KEGG" id="aplc:110974490"/>
<evidence type="ECO:0000256" key="11">
    <source>
        <dbReference type="ARBA" id="ARBA00042565"/>
    </source>
</evidence>
<dbReference type="PANTHER" id="PTHR43477:SF4">
    <property type="entry name" value="DEHYDROGENASE_REDUCTASE SDR FAMILY MEMBER 6"/>
    <property type="match status" value="1"/>
</dbReference>
<dbReference type="CTD" id="56898"/>
<keyword evidence="3" id="KW-0560">Oxidoreductase</keyword>
<evidence type="ECO:0000256" key="9">
    <source>
        <dbReference type="ARBA" id="ARBA00041727"/>
    </source>
</evidence>
<evidence type="ECO:0000256" key="4">
    <source>
        <dbReference type="ARBA" id="ARBA00023027"/>
    </source>
</evidence>
<dbReference type="Pfam" id="PF13561">
    <property type="entry name" value="adh_short_C2"/>
    <property type="match status" value="1"/>
</dbReference>
<dbReference type="GO" id="GO:0005737">
    <property type="term" value="C:cytoplasm"/>
    <property type="evidence" value="ECO:0007669"/>
    <property type="project" value="TreeGrafter"/>
</dbReference>
<comment type="pathway">
    <text evidence="5">Amino-acid metabolism.</text>
</comment>
<evidence type="ECO:0000313" key="16">
    <source>
        <dbReference type="RefSeq" id="XP_022081863.1"/>
    </source>
</evidence>
<evidence type="ECO:0000256" key="12">
    <source>
        <dbReference type="ARBA" id="ARBA00043083"/>
    </source>
</evidence>
<dbReference type="PRINTS" id="PR00080">
    <property type="entry name" value="SDRFAMILY"/>
</dbReference>
<evidence type="ECO:0000256" key="13">
    <source>
        <dbReference type="ARBA" id="ARBA00043199"/>
    </source>
</evidence>
<dbReference type="InterPro" id="IPR020904">
    <property type="entry name" value="Sc_DH/Rdtase_CS"/>
</dbReference>
<proteinExistence type="inferred from homology"/>
<comment type="catalytic activity">
    <reaction evidence="14">
        <text>(R)-3-hydroxybutanoate + NAD(+) = acetoacetate + NADH + H(+)</text>
        <dbReference type="Rhea" id="RHEA:20521"/>
        <dbReference type="ChEBI" id="CHEBI:10983"/>
        <dbReference type="ChEBI" id="CHEBI:13705"/>
        <dbReference type="ChEBI" id="CHEBI:15378"/>
        <dbReference type="ChEBI" id="CHEBI:57540"/>
        <dbReference type="ChEBI" id="CHEBI:57945"/>
        <dbReference type="EC" id="1.1.1.30"/>
    </reaction>
</comment>
<evidence type="ECO:0000256" key="6">
    <source>
        <dbReference type="ARBA" id="ARBA00038956"/>
    </source>
</evidence>
<evidence type="ECO:0000256" key="8">
    <source>
        <dbReference type="ARBA" id="ARBA00039194"/>
    </source>
</evidence>
<reference evidence="16" key="1">
    <citation type="submission" date="2025-08" db="UniProtKB">
        <authorList>
            <consortium name="RefSeq"/>
        </authorList>
    </citation>
    <scope>IDENTIFICATION</scope>
</reference>
<protein>
    <recommendedName>
        <fullName evidence="8">Dehydrogenase/reductase SDR family member 6</fullName>
        <ecNumber evidence="6">1.1.1.104</ecNumber>
        <ecNumber evidence="7">1.1.1.30</ecNumber>
    </recommendedName>
    <alternativeName>
        <fullName evidence="12">(R)-beta-hydroxybutyrate dehydrogenase</fullName>
    </alternativeName>
    <alternativeName>
        <fullName evidence="10">3-hydroxybutyrate dehydrogenase type 2</fullName>
    </alternativeName>
    <alternativeName>
        <fullName evidence="13">4-oxo-L-proline reductase</fullName>
    </alternativeName>
    <alternativeName>
        <fullName evidence="11">Oxidoreductase UCPA</fullName>
    </alternativeName>
    <alternativeName>
        <fullName evidence="9">Short chain dehydrogenase/reductase family 15C member 1</fullName>
    </alternativeName>
</protein>
<dbReference type="EC" id="1.1.1.104" evidence="6"/>
<name>A0A8B7XM26_ACAPL</name>
<evidence type="ECO:0000256" key="7">
    <source>
        <dbReference type="ARBA" id="ARBA00038959"/>
    </source>
</evidence>
<comment type="pathway">
    <text evidence="1">Siderophore biosynthesis.</text>
</comment>